<evidence type="ECO:0000313" key="7">
    <source>
        <dbReference type="Proteomes" id="UP000298663"/>
    </source>
</evidence>
<dbReference type="STRING" id="34508.A0A4V5ZZI9"/>
<dbReference type="AlphaFoldDB" id="A0A4V5ZZI9"/>
<keyword evidence="4" id="KW-0472">Membrane</keyword>
<keyword evidence="4" id="KW-1133">Transmembrane helix</keyword>
<comment type="caution">
    <text evidence="6">The sequence shown here is derived from an EMBL/GenBank/DDBJ whole genome shotgun (WGS) entry which is preliminary data.</text>
</comment>
<dbReference type="SMART" id="SM00360">
    <property type="entry name" value="RRM"/>
    <property type="match status" value="1"/>
</dbReference>
<accession>A0A4V5ZZI9</accession>
<feature type="domain" description="RRM" evidence="5">
    <location>
        <begin position="115"/>
        <end position="194"/>
    </location>
</feature>
<feature type="region of interest" description="Disordered" evidence="3">
    <location>
        <begin position="1"/>
        <end position="51"/>
    </location>
</feature>
<dbReference type="InterPro" id="IPR012677">
    <property type="entry name" value="Nucleotide-bd_a/b_plait_sf"/>
</dbReference>
<evidence type="ECO:0000256" key="3">
    <source>
        <dbReference type="SAM" id="MobiDB-lite"/>
    </source>
</evidence>
<dbReference type="OrthoDB" id="277802at2759"/>
<protein>
    <recommendedName>
        <fullName evidence="5">RRM domain-containing protein</fullName>
    </recommendedName>
</protein>
<name>A0A4V5ZZI9_STECR</name>
<dbReference type="InterPro" id="IPR035979">
    <property type="entry name" value="RBD_domain_sf"/>
</dbReference>
<dbReference type="Proteomes" id="UP000298663">
    <property type="component" value="Unassembled WGS sequence"/>
</dbReference>
<proteinExistence type="predicted"/>
<reference evidence="6 7" key="2">
    <citation type="journal article" date="2019" name="G3 (Bethesda)">
        <title>Hybrid Assembly of the Genome of the Entomopathogenic Nematode Steinernema carpocapsae Identifies the X-Chromosome.</title>
        <authorList>
            <person name="Serra L."/>
            <person name="Macchietto M."/>
            <person name="Macias-Munoz A."/>
            <person name="McGill C.J."/>
            <person name="Rodriguez I.M."/>
            <person name="Rodriguez B."/>
            <person name="Murad R."/>
            <person name="Mortazavi A."/>
        </authorList>
    </citation>
    <scope>NUCLEOTIDE SEQUENCE [LARGE SCALE GENOMIC DNA]</scope>
    <source>
        <strain evidence="6 7">ALL</strain>
    </source>
</reference>
<keyword evidence="7" id="KW-1185">Reference proteome</keyword>
<dbReference type="Gene3D" id="3.30.70.330">
    <property type="match status" value="1"/>
</dbReference>
<evidence type="ECO:0000259" key="5">
    <source>
        <dbReference type="PROSITE" id="PS50102"/>
    </source>
</evidence>
<evidence type="ECO:0000256" key="4">
    <source>
        <dbReference type="SAM" id="Phobius"/>
    </source>
</evidence>
<dbReference type="FunFam" id="3.30.70.330:FF:000039">
    <property type="entry name" value="U1 small nuclear ribonucleoprotein A"/>
    <property type="match status" value="1"/>
</dbReference>
<evidence type="ECO:0000313" key="6">
    <source>
        <dbReference type="EMBL" id="TKR67755.1"/>
    </source>
</evidence>
<dbReference type="GO" id="GO:0003723">
    <property type="term" value="F:RNA binding"/>
    <property type="evidence" value="ECO:0007669"/>
    <property type="project" value="UniProtKB-UniRule"/>
</dbReference>
<feature type="transmembrane region" description="Helical" evidence="4">
    <location>
        <begin position="69"/>
        <end position="89"/>
    </location>
</feature>
<dbReference type="InterPro" id="IPR000504">
    <property type="entry name" value="RRM_dom"/>
</dbReference>
<dbReference type="PANTHER" id="PTHR23189">
    <property type="entry name" value="RNA RECOGNITION MOTIF-CONTAINING"/>
    <property type="match status" value="1"/>
</dbReference>
<keyword evidence="1 2" id="KW-0694">RNA-binding</keyword>
<dbReference type="SUPFAM" id="SSF54928">
    <property type="entry name" value="RNA-binding domain, RBD"/>
    <property type="match status" value="1"/>
</dbReference>
<sequence length="279" mass="31334">MKDNQTSSRQANAFETPKASRNNTRGNHQTDVSAESNGISFQTTGKSMRDPLTAVESRGKRLMRRDERFGLCLGCIHFELICCAVRSLFRMERMDITASPIVPVRPFPADVKPNHTIYINNLNEKVKKDELKKALYAIFSQFGEIVDIMNFTSLRMRGQAHVIFKDVGAACKAVQSMQGFPFHDKPMRIQFAREDSDSIAKIKGTYVPRPKKTHPRPVQKKRKVVKPAVAANPALPGIQPPFPKRLLTRSCSARISRKKPLRRCSACCSPSSRTSGKFA</sequence>
<evidence type="ECO:0000256" key="1">
    <source>
        <dbReference type="ARBA" id="ARBA00022884"/>
    </source>
</evidence>
<dbReference type="Pfam" id="PF00076">
    <property type="entry name" value="RRM_1"/>
    <property type="match status" value="1"/>
</dbReference>
<dbReference type="CDD" id="cd12246">
    <property type="entry name" value="RRM1_U1A_like"/>
    <property type="match status" value="1"/>
</dbReference>
<feature type="compositionally biased region" description="Polar residues" evidence="3">
    <location>
        <begin position="1"/>
        <end position="46"/>
    </location>
</feature>
<keyword evidence="4" id="KW-0812">Transmembrane</keyword>
<reference evidence="6 7" key="1">
    <citation type="journal article" date="2015" name="Genome Biol.">
        <title>Comparative genomics of Steinernema reveals deeply conserved gene regulatory networks.</title>
        <authorList>
            <person name="Dillman A.R."/>
            <person name="Macchietto M."/>
            <person name="Porter C.F."/>
            <person name="Rogers A."/>
            <person name="Williams B."/>
            <person name="Antoshechkin I."/>
            <person name="Lee M.M."/>
            <person name="Goodwin Z."/>
            <person name="Lu X."/>
            <person name="Lewis E.E."/>
            <person name="Goodrich-Blair H."/>
            <person name="Stock S.P."/>
            <person name="Adams B.J."/>
            <person name="Sternberg P.W."/>
            <person name="Mortazavi A."/>
        </authorList>
    </citation>
    <scope>NUCLEOTIDE SEQUENCE [LARGE SCALE GENOMIC DNA]</scope>
    <source>
        <strain evidence="6 7">ALL</strain>
    </source>
</reference>
<organism evidence="6 7">
    <name type="scientific">Steinernema carpocapsae</name>
    <name type="common">Entomopathogenic nematode</name>
    <dbReference type="NCBI Taxonomy" id="34508"/>
    <lineage>
        <taxon>Eukaryota</taxon>
        <taxon>Metazoa</taxon>
        <taxon>Ecdysozoa</taxon>
        <taxon>Nematoda</taxon>
        <taxon>Chromadorea</taxon>
        <taxon>Rhabditida</taxon>
        <taxon>Tylenchina</taxon>
        <taxon>Panagrolaimomorpha</taxon>
        <taxon>Strongyloidoidea</taxon>
        <taxon>Steinernematidae</taxon>
        <taxon>Steinernema</taxon>
    </lineage>
</organism>
<dbReference type="EMBL" id="AZBU02000008">
    <property type="protein sequence ID" value="TKR67755.1"/>
    <property type="molecule type" value="Genomic_DNA"/>
</dbReference>
<dbReference type="PROSITE" id="PS50102">
    <property type="entry name" value="RRM"/>
    <property type="match status" value="1"/>
</dbReference>
<evidence type="ECO:0000256" key="2">
    <source>
        <dbReference type="PROSITE-ProRule" id="PRU00176"/>
    </source>
</evidence>
<gene>
    <name evidence="6" type="ORF">L596_023854</name>
</gene>